<dbReference type="InterPro" id="IPR021257">
    <property type="entry name" value="DUF2809"/>
</dbReference>
<dbReference type="Proteomes" id="UP000500857">
    <property type="component" value="Chromosome"/>
</dbReference>
<name>A0A6H1TSH9_9CYAN</name>
<feature type="transmembrane region" description="Helical" evidence="1">
    <location>
        <begin position="31"/>
        <end position="50"/>
    </location>
</feature>
<protein>
    <submittedName>
        <fullName evidence="2">DUF2809 domain-containing protein</fullName>
    </submittedName>
</protein>
<accession>A0A6H1TSH9</accession>
<evidence type="ECO:0000313" key="2">
    <source>
        <dbReference type="EMBL" id="QIZ69554.1"/>
    </source>
</evidence>
<feature type="transmembrane region" description="Helical" evidence="1">
    <location>
        <begin position="102"/>
        <end position="120"/>
    </location>
</feature>
<feature type="transmembrane region" description="Helical" evidence="1">
    <location>
        <begin position="7"/>
        <end position="25"/>
    </location>
</feature>
<evidence type="ECO:0000313" key="3">
    <source>
        <dbReference type="Proteomes" id="UP000500857"/>
    </source>
</evidence>
<dbReference type="KEGG" id="oxy:HCG48_02280"/>
<dbReference type="RefSeq" id="WP_168567711.1">
    <property type="nucleotide sequence ID" value="NZ_CP051167.1"/>
</dbReference>
<proteinExistence type="predicted"/>
<organism evidence="2 3">
    <name type="scientific">Oxynema aestuarii AP17</name>
    <dbReference type="NCBI Taxonomy" id="2064643"/>
    <lineage>
        <taxon>Bacteria</taxon>
        <taxon>Bacillati</taxon>
        <taxon>Cyanobacteriota</taxon>
        <taxon>Cyanophyceae</taxon>
        <taxon>Oscillatoriophycideae</taxon>
        <taxon>Oscillatoriales</taxon>
        <taxon>Oscillatoriaceae</taxon>
        <taxon>Oxynema</taxon>
        <taxon>Oxynema aestuarii</taxon>
    </lineage>
</organism>
<dbReference type="AlphaFoldDB" id="A0A6H1TSH9"/>
<dbReference type="EMBL" id="CP051167">
    <property type="protein sequence ID" value="QIZ69554.1"/>
    <property type="molecule type" value="Genomic_DNA"/>
</dbReference>
<sequence>MSKINKRFIWPSVISILLGKAILVYRGPGWTFFRFYVGDVVAVAFLYFLVSIFWRISCYWRAGAIGAIAVAIEFAQLFKLTPQNDSFLTEIVFGSHFELWDFLAYFVGLAIAILIEKYVLAERE</sequence>
<keyword evidence="3" id="KW-1185">Reference proteome</keyword>
<keyword evidence="1" id="KW-0812">Transmembrane</keyword>
<gene>
    <name evidence="2" type="ORF">HCG48_02280</name>
</gene>
<keyword evidence="1" id="KW-1133">Transmembrane helix</keyword>
<reference evidence="2 3" key="1">
    <citation type="submission" date="2020-04" db="EMBL/GenBank/DDBJ databases">
        <authorList>
            <person name="Basu S."/>
            <person name="Maruthanayagam V."/>
            <person name="Chakraborty S."/>
            <person name="Pramanik A."/>
            <person name="Mukherjee J."/>
            <person name="Brink B."/>
        </authorList>
    </citation>
    <scope>NUCLEOTIDE SEQUENCE [LARGE SCALE GENOMIC DNA]</scope>
    <source>
        <strain evidence="2 3">AP17</strain>
    </source>
</reference>
<feature type="transmembrane region" description="Helical" evidence="1">
    <location>
        <begin position="62"/>
        <end position="82"/>
    </location>
</feature>
<keyword evidence="1" id="KW-0472">Membrane</keyword>
<dbReference type="Pfam" id="PF10990">
    <property type="entry name" value="DUF2809"/>
    <property type="match status" value="1"/>
</dbReference>
<evidence type="ECO:0000256" key="1">
    <source>
        <dbReference type="SAM" id="Phobius"/>
    </source>
</evidence>